<dbReference type="InParanoid" id="A0A0C3EZW7"/>
<sequence length="52" mass="5605">MAWFRAALGLQEVERGAVGSQPPSGAKIEREDGALLLLLSFSIHFLPLSTHS</sequence>
<gene>
    <name evidence="1" type="ORF">PILCRDRAFT_15398</name>
</gene>
<dbReference type="EMBL" id="KN833088">
    <property type="protein sequence ID" value="KIM73251.1"/>
    <property type="molecule type" value="Genomic_DNA"/>
</dbReference>
<accession>A0A0C3EZW7</accession>
<dbReference type="AlphaFoldDB" id="A0A0C3EZW7"/>
<protein>
    <submittedName>
        <fullName evidence="1">Uncharacterized protein</fullName>
    </submittedName>
</protein>
<name>A0A0C3EZW7_PILCF</name>
<proteinExistence type="predicted"/>
<keyword evidence="2" id="KW-1185">Reference proteome</keyword>
<evidence type="ECO:0000313" key="1">
    <source>
        <dbReference type="EMBL" id="KIM73251.1"/>
    </source>
</evidence>
<reference evidence="1 2" key="1">
    <citation type="submission" date="2014-04" db="EMBL/GenBank/DDBJ databases">
        <authorList>
            <consortium name="DOE Joint Genome Institute"/>
            <person name="Kuo A."/>
            <person name="Tarkka M."/>
            <person name="Buscot F."/>
            <person name="Kohler A."/>
            <person name="Nagy L.G."/>
            <person name="Floudas D."/>
            <person name="Copeland A."/>
            <person name="Barry K.W."/>
            <person name="Cichocki N."/>
            <person name="Veneault-Fourrey C."/>
            <person name="LaButti K."/>
            <person name="Lindquist E.A."/>
            <person name="Lipzen A."/>
            <person name="Lundell T."/>
            <person name="Morin E."/>
            <person name="Murat C."/>
            <person name="Sun H."/>
            <person name="Tunlid A."/>
            <person name="Henrissat B."/>
            <person name="Grigoriev I.V."/>
            <person name="Hibbett D.S."/>
            <person name="Martin F."/>
            <person name="Nordberg H.P."/>
            <person name="Cantor M.N."/>
            <person name="Hua S.X."/>
        </authorList>
    </citation>
    <scope>NUCLEOTIDE SEQUENCE [LARGE SCALE GENOMIC DNA]</scope>
    <source>
        <strain evidence="1 2">F 1598</strain>
    </source>
</reference>
<reference evidence="2" key="2">
    <citation type="submission" date="2015-01" db="EMBL/GenBank/DDBJ databases">
        <title>Evolutionary Origins and Diversification of the Mycorrhizal Mutualists.</title>
        <authorList>
            <consortium name="DOE Joint Genome Institute"/>
            <consortium name="Mycorrhizal Genomics Consortium"/>
            <person name="Kohler A."/>
            <person name="Kuo A."/>
            <person name="Nagy L.G."/>
            <person name="Floudas D."/>
            <person name="Copeland A."/>
            <person name="Barry K.W."/>
            <person name="Cichocki N."/>
            <person name="Veneault-Fourrey C."/>
            <person name="LaButti K."/>
            <person name="Lindquist E.A."/>
            <person name="Lipzen A."/>
            <person name="Lundell T."/>
            <person name="Morin E."/>
            <person name="Murat C."/>
            <person name="Riley R."/>
            <person name="Ohm R."/>
            <person name="Sun H."/>
            <person name="Tunlid A."/>
            <person name="Henrissat B."/>
            <person name="Grigoriev I.V."/>
            <person name="Hibbett D.S."/>
            <person name="Martin F."/>
        </authorList>
    </citation>
    <scope>NUCLEOTIDE SEQUENCE [LARGE SCALE GENOMIC DNA]</scope>
    <source>
        <strain evidence="2">F 1598</strain>
    </source>
</reference>
<evidence type="ECO:0000313" key="2">
    <source>
        <dbReference type="Proteomes" id="UP000054166"/>
    </source>
</evidence>
<dbReference type="HOGENOM" id="CLU_3088074_0_0_1"/>
<dbReference type="Proteomes" id="UP000054166">
    <property type="component" value="Unassembled WGS sequence"/>
</dbReference>
<organism evidence="1 2">
    <name type="scientific">Piloderma croceum (strain F 1598)</name>
    <dbReference type="NCBI Taxonomy" id="765440"/>
    <lineage>
        <taxon>Eukaryota</taxon>
        <taxon>Fungi</taxon>
        <taxon>Dikarya</taxon>
        <taxon>Basidiomycota</taxon>
        <taxon>Agaricomycotina</taxon>
        <taxon>Agaricomycetes</taxon>
        <taxon>Agaricomycetidae</taxon>
        <taxon>Atheliales</taxon>
        <taxon>Atheliaceae</taxon>
        <taxon>Piloderma</taxon>
    </lineage>
</organism>